<sequence>MPPAQPPPPHLQTVPAQAQLPVAPQAASTARICQLFNNINRPAFYPPTTSEKIAVTPSLEFAYDNEGGTMVDNSTVGQPFEYANMLQLSAPLHLQGPKADDRIRDPGDQTITTGDSGGLGQIPLTTQRQEHQQQQVSKLRPQNGFLGIPSQGSSSSFSALTVASSCSTSTSRRRPALDDTHTDRKPDGGPLFATVGQFTKEG</sequence>
<feature type="compositionally biased region" description="Basic and acidic residues" evidence="1">
    <location>
        <begin position="98"/>
        <end position="107"/>
    </location>
</feature>
<evidence type="ECO:0000313" key="3">
    <source>
        <dbReference type="Proteomes" id="UP000281553"/>
    </source>
</evidence>
<proteinExistence type="predicted"/>
<protein>
    <submittedName>
        <fullName evidence="2">Uncharacterized protein</fullName>
    </submittedName>
</protein>
<evidence type="ECO:0000256" key="1">
    <source>
        <dbReference type="SAM" id="MobiDB-lite"/>
    </source>
</evidence>
<feature type="region of interest" description="Disordered" evidence="1">
    <location>
        <begin position="164"/>
        <end position="202"/>
    </location>
</feature>
<feature type="non-terminal residue" evidence="2">
    <location>
        <position position="202"/>
    </location>
</feature>
<dbReference type="EMBL" id="UYRU01060443">
    <property type="protein sequence ID" value="VDN14805.1"/>
    <property type="molecule type" value="Genomic_DNA"/>
</dbReference>
<gene>
    <name evidence="2" type="ORF">DILT_LOCUS10636</name>
</gene>
<feature type="compositionally biased region" description="Basic and acidic residues" evidence="1">
    <location>
        <begin position="175"/>
        <end position="187"/>
    </location>
</feature>
<accession>A0A3P7LCM6</accession>
<organism evidence="2 3">
    <name type="scientific">Dibothriocephalus latus</name>
    <name type="common">Fish tapeworm</name>
    <name type="synonym">Diphyllobothrium latum</name>
    <dbReference type="NCBI Taxonomy" id="60516"/>
    <lineage>
        <taxon>Eukaryota</taxon>
        <taxon>Metazoa</taxon>
        <taxon>Spiralia</taxon>
        <taxon>Lophotrochozoa</taxon>
        <taxon>Platyhelminthes</taxon>
        <taxon>Cestoda</taxon>
        <taxon>Eucestoda</taxon>
        <taxon>Diphyllobothriidea</taxon>
        <taxon>Diphyllobothriidae</taxon>
        <taxon>Dibothriocephalus</taxon>
    </lineage>
</organism>
<keyword evidence="3" id="KW-1185">Reference proteome</keyword>
<evidence type="ECO:0000313" key="2">
    <source>
        <dbReference type="EMBL" id="VDN14805.1"/>
    </source>
</evidence>
<feature type="region of interest" description="Disordered" evidence="1">
    <location>
        <begin position="96"/>
        <end position="122"/>
    </location>
</feature>
<reference evidence="2 3" key="1">
    <citation type="submission" date="2018-11" db="EMBL/GenBank/DDBJ databases">
        <authorList>
            <consortium name="Pathogen Informatics"/>
        </authorList>
    </citation>
    <scope>NUCLEOTIDE SEQUENCE [LARGE SCALE GENOMIC DNA]</scope>
</reference>
<dbReference type="AlphaFoldDB" id="A0A3P7LCM6"/>
<name>A0A3P7LCM6_DIBLA</name>
<dbReference type="Proteomes" id="UP000281553">
    <property type="component" value="Unassembled WGS sequence"/>
</dbReference>